<evidence type="ECO:0000256" key="10">
    <source>
        <dbReference type="HAMAP-Rule" id="MF_00033"/>
    </source>
</evidence>
<evidence type="ECO:0000259" key="11">
    <source>
        <dbReference type="Pfam" id="PF03033"/>
    </source>
</evidence>
<evidence type="ECO:0000256" key="9">
    <source>
        <dbReference type="ARBA" id="ARBA00023316"/>
    </source>
</evidence>
<dbReference type="EC" id="2.4.1.227" evidence="10"/>
<dbReference type="GO" id="GO:0009252">
    <property type="term" value="P:peptidoglycan biosynthetic process"/>
    <property type="evidence" value="ECO:0007669"/>
    <property type="project" value="UniProtKB-UniRule"/>
</dbReference>
<dbReference type="AlphaFoldDB" id="A0A545TEI6"/>
<keyword evidence="14" id="KW-1185">Reference proteome</keyword>
<accession>A0A545TEI6</accession>
<comment type="caution">
    <text evidence="13">The sequence shown here is derived from an EMBL/GenBank/DDBJ whole genome shotgun (WGS) entry which is preliminary data.</text>
</comment>
<reference evidence="13 14" key="1">
    <citation type="submission" date="2019-06" db="EMBL/GenBank/DDBJ databases">
        <title>Draft genome of Aliikangiella marina GYP-15.</title>
        <authorList>
            <person name="Wang G."/>
        </authorList>
    </citation>
    <scope>NUCLEOTIDE SEQUENCE [LARGE SCALE GENOMIC DNA]</scope>
    <source>
        <strain evidence="13 14">GYP-15</strain>
    </source>
</reference>
<feature type="binding site" evidence="10">
    <location>
        <position position="288"/>
    </location>
    <ligand>
        <name>UDP-N-acetyl-alpha-D-glucosamine</name>
        <dbReference type="ChEBI" id="CHEBI:57705"/>
    </ligand>
</feature>
<dbReference type="Gene3D" id="3.40.50.2000">
    <property type="entry name" value="Glycogen Phosphorylase B"/>
    <property type="match status" value="2"/>
</dbReference>
<gene>
    <name evidence="10 13" type="primary">murG</name>
    <name evidence="13" type="ORF">FLL45_10120</name>
</gene>
<feature type="binding site" evidence="10">
    <location>
        <position position="243"/>
    </location>
    <ligand>
        <name>UDP-N-acetyl-alpha-D-glucosamine</name>
        <dbReference type="ChEBI" id="CHEBI:57705"/>
    </ligand>
</feature>
<comment type="pathway">
    <text evidence="10">Cell wall biogenesis; peptidoglycan biosynthesis.</text>
</comment>
<evidence type="ECO:0000259" key="12">
    <source>
        <dbReference type="Pfam" id="PF04101"/>
    </source>
</evidence>
<keyword evidence="5 10" id="KW-0133">Cell shape</keyword>
<comment type="function">
    <text evidence="10">Cell wall formation. Catalyzes the transfer of a GlcNAc subunit on undecaprenyl-pyrophosphoryl-MurNAc-pentapeptide (lipid intermediate I) to form undecaprenyl-pyrophosphoryl-MurNAc-(pentapeptide)GlcNAc (lipid intermediate II).</text>
</comment>
<comment type="caution">
    <text evidence="10">Lacks conserved residue(s) required for the propagation of feature annotation.</text>
</comment>
<comment type="catalytic activity">
    <reaction evidence="10">
        <text>di-trans,octa-cis-undecaprenyl diphospho-N-acetyl-alpha-D-muramoyl-L-alanyl-D-glutamyl-meso-2,6-diaminopimeloyl-D-alanyl-D-alanine + UDP-N-acetyl-alpha-D-glucosamine = di-trans,octa-cis-undecaprenyl diphospho-[N-acetyl-alpha-D-glucosaminyl-(1-&gt;4)]-N-acetyl-alpha-D-muramoyl-L-alanyl-D-glutamyl-meso-2,6-diaminopimeloyl-D-alanyl-D-alanine + UDP + H(+)</text>
        <dbReference type="Rhea" id="RHEA:31227"/>
        <dbReference type="ChEBI" id="CHEBI:15378"/>
        <dbReference type="ChEBI" id="CHEBI:57705"/>
        <dbReference type="ChEBI" id="CHEBI:58223"/>
        <dbReference type="ChEBI" id="CHEBI:61387"/>
        <dbReference type="ChEBI" id="CHEBI:61388"/>
        <dbReference type="EC" id="2.4.1.227"/>
    </reaction>
</comment>
<proteinExistence type="inferred from homology"/>
<dbReference type="InterPro" id="IPR007235">
    <property type="entry name" value="Glyco_trans_28_C"/>
</dbReference>
<dbReference type="EMBL" id="VIKR01000002">
    <property type="protein sequence ID" value="TQV75637.1"/>
    <property type="molecule type" value="Genomic_DNA"/>
</dbReference>
<dbReference type="Proteomes" id="UP000317839">
    <property type="component" value="Unassembled WGS sequence"/>
</dbReference>
<evidence type="ECO:0000256" key="7">
    <source>
        <dbReference type="ARBA" id="ARBA00023136"/>
    </source>
</evidence>
<evidence type="ECO:0000256" key="8">
    <source>
        <dbReference type="ARBA" id="ARBA00023306"/>
    </source>
</evidence>
<dbReference type="UniPathway" id="UPA00219"/>
<dbReference type="OrthoDB" id="9808936at2"/>
<feature type="binding site" evidence="10">
    <location>
        <begin position="5"/>
        <end position="7"/>
    </location>
    <ligand>
        <name>UDP-N-acetyl-alpha-D-glucosamine</name>
        <dbReference type="ChEBI" id="CHEBI:57705"/>
    </ligand>
</feature>
<dbReference type="Pfam" id="PF03033">
    <property type="entry name" value="Glyco_transf_28"/>
    <property type="match status" value="1"/>
</dbReference>
<feature type="binding site" evidence="10">
    <location>
        <position position="185"/>
    </location>
    <ligand>
        <name>UDP-N-acetyl-alpha-D-glucosamine</name>
        <dbReference type="ChEBI" id="CHEBI:57705"/>
    </ligand>
</feature>
<evidence type="ECO:0000256" key="5">
    <source>
        <dbReference type="ARBA" id="ARBA00022960"/>
    </source>
</evidence>
<dbReference type="CDD" id="cd03785">
    <property type="entry name" value="GT28_MurG"/>
    <property type="match status" value="1"/>
</dbReference>
<keyword evidence="6 10" id="KW-0573">Peptidoglycan synthesis</keyword>
<keyword evidence="1 10" id="KW-1003">Cell membrane</keyword>
<feature type="binding site" evidence="10">
    <location>
        <position position="117"/>
    </location>
    <ligand>
        <name>UDP-N-acetyl-alpha-D-glucosamine</name>
        <dbReference type="ChEBI" id="CHEBI:57705"/>
    </ligand>
</feature>
<dbReference type="GO" id="GO:0008360">
    <property type="term" value="P:regulation of cell shape"/>
    <property type="evidence" value="ECO:0007669"/>
    <property type="project" value="UniProtKB-KW"/>
</dbReference>
<dbReference type="GO" id="GO:0005975">
    <property type="term" value="P:carbohydrate metabolic process"/>
    <property type="evidence" value="ECO:0007669"/>
    <property type="project" value="InterPro"/>
</dbReference>
<keyword evidence="4 10" id="KW-0808">Transferase</keyword>
<feature type="binding site" evidence="10">
    <location>
        <position position="156"/>
    </location>
    <ligand>
        <name>UDP-N-acetyl-alpha-D-glucosamine</name>
        <dbReference type="ChEBI" id="CHEBI:57705"/>
    </ligand>
</feature>
<evidence type="ECO:0000256" key="4">
    <source>
        <dbReference type="ARBA" id="ARBA00022679"/>
    </source>
</evidence>
<comment type="similarity">
    <text evidence="10">Belongs to the glycosyltransferase 28 family. MurG subfamily.</text>
</comment>
<protein>
    <recommendedName>
        <fullName evidence="10">UDP-N-acetylglucosamine--N-acetylmuramyl-(pentapeptide) pyrophosphoryl-undecaprenol N-acetylglucosamine transferase</fullName>
        <ecNumber evidence="10">2.4.1.227</ecNumber>
    </recommendedName>
    <alternativeName>
        <fullName evidence="10">Undecaprenyl-PP-MurNAc-pentapeptide-UDPGlcNAc GlcNAc transferase</fullName>
    </alternativeName>
</protein>
<dbReference type="InterPro" id="IPR006009">
    <property type="entry name" value="GlcNAc_MurG"/>
</dbReference>
<feature type="domain" description="Glycosyl transferase family 28 C-terminal" evidence="12">
    <location>
        <begin position="179"/>
        <end position="337"/>
    </location>
</feature>
<keyword evidence="2 10" id="KW-0132">Cell division</keyword>
<sequence>MAGGTGGHIFPGLAVAEELESRGWQAIWLGSKGGMEEELVAKSNIELNLISVSGLRGKGVIGWLKAPYSLSKAVIEAIKVLKKIKPKVVVGFGGFASGPGGVAAFLTGTPLVIHEQNAVAGMTNRILSRLAKKVFQAFPGAFIRADKVETVGNPIRQSIVELRNKKETPVIEPKKLINVLVVGGSRGALALNRLLPNLFKNLFEQELIGIRHQVGKGRKEESEKFYLAENIQPGERLEIKEFIDDMAEAMDWADVVICRAGASTVSEIAAAGLCAVFVPFPYAVDDHQTANANWLVAEQAAICIQERDLSTDETKAKLTELISSPEQIAAMAKKAKQVAYLTAATKVADFCEDLRMKAA</sequence>
<dbReference type="GO" id="GO:0005886">
    <property type="term" value="C:plasma membrane"/>
    <property type="evidence" value="ECO:0007669"/>
    <property type="project" value="UniProtKB-SubCell"/>
</dbReference>
<evidence type="ECO:0000313" key="13">
    <source>
        <dbReference type="EMBL" id="TQV75637.1"/>
    </source>
</evidence>
<keyword evidence="8 10" id="KW-0131">Cell cycle</keyword>
<dbReference type="SUPFAM" id="SSF53756">
    <property type="entry name" value="UDP-Glycosyltransferase/glycogen phosphorylase"/>
    <property type="match status" value="1"/>
</dbReference>
<evidence type="ECO:0000256" key="6">
    <source>
        <dbReference type="ARBA" id="ARBA00022984"/>
    </source>
</evidence>
<evidence type="ECO:0000256" key="1">
    <source>
        <dbReference type="ARBA" id="ARBA00022475"/>
    </source>
</evidence>
<dbReference type="PANTHER" id="PTHR21015">
    <property type="entry name" value="UDP-N-ACETYLGLUCOSAMINE--N-ACETYLMURAMYL-(PENTAPEPTIDE) PYROPHOSPHORYL-UNDECAPRENOL N-ACETYLGLUCOSAMINE TRANSFERASE 1"/>
    <property type="match status" value="1"/>
</dbReference>
<dbReference type="GO" id="GO:0050511">
    <property type="term" value="F:undecaprenyldiphospho-muramoylpentapeptide beta-N-acetylglucosaminyltransferase activity"/>
    <property type="evidence" value="ECO:0007669"/>
    <property type="project" value="UniProtKB-UniRule"/>
</dbReference>
<keyword evidence="3 10" id="KW-0328">Glycosyltransferase</keyword>
<evidence type="ECO:0000256" key="2">
    <source>
        <dbReference type="ARBA" id="ARBA00022618"/>
    </source>
</evidence>
<keyword evidence="7 10" id="KW-0472">Membrane</keyword>
<evidence type="ECO:0000313" key="14">
    <source>
        <dbReference type="Proteomes" id="UP000317839"/>
    </source>
</evidence>
<dbReference type="PANTHER" id="PTHR21015:SF22">
    <property type="entry name" value="GLYCOSYLTRANSFERASE"/>
    <property type="match status" value="1"/>
</dbReference>
<dbReference type="HAMAP" id="MF_00033">
    <property type="entry name" value="MurG"/>
    <property type="match status" value="1"/>
</dbReference>
<organism evidence="13 14">
    <name type="scientific">Aliikangiella marina</name>
    <dbReference type="NCBI Taxonomy" id="1712262"/>
    <lineage>
        <taxon>Bacteria</taxon>
        <taxon>Pseudomonadati</taxon>
        <taxon>Pseudomonadota</taxon>
        <taxon>Gammaproteobacteria</taxon>
        <taxon>Oceanospirillales</taxon>
        <taxon>Pleioneaceae</taxon>
        <taxon>Aliikangiella</taxon>
    </lineage>
</organism>
<keyword evidence="9 10" id="KW-0961">Cell wall biogenesis/degradation</keyword>
<evidence type="ECO:0000256" key="3">
    <source>
        <dbReference type="ARBA" id="ARBA00022676"/>
    </source>
</evidence>
<dbReference type="GO" id="GO:0051301">
    <property type="term" value="P:cell division"/>
    <property type="evidence" value="ECO:0007669"/>
    <property type="project" value="UniProtKB-KW"/>
</dbReference>
<dbReference type="Pfam" id="PF04101">
    <property type="entry name" value="Glyco_tran_28_C"/>
    <property type="match status" value="1"/>
</dbReference>
<dbReference type="GO" id="GO:0071555">
    <property type="term" value="P:cell wall organization"/>
    <property type="evidence" value="ECO:0007669"/>
    <property type="project" value="UniProtKB-KW"/>
</dbReference>
<dbReference type="NCBIfam" id="TIGR01133">
    <property type="entry name" value="murG"/>
    <property type="match status" value="1"/>
</dbReference>
<comment type="subcellular location">
    <subcellularLocation>
        <location evidence="10">Cell membrane</location>
        <topology evidence="10">Peripheral membrane protein</topology>
        <orientation evidence="10">Cytoplasmic side</orientation>
    </subcellularLocation>
</comment>
<dbReference type="GO" id="GO:0051991">
    <property type="term" value="F:UDP-N-acetyl-D-glucosamine:N-acetylmuramoyl-L-alanyl-D-glutamyl-meso-2,6-diaminopimelyl-D-alanyl-D-alanine-diphosphoundecaprenol 4-beta-N-acetylglucosaminlytransferase activity"/>
    <property type="evidence" value="ECO:0007669"/>
    <property type="project" value="RHEA"/>
</dbReference>
<dbReference type="InterPro" id="IPR004276">
    <property type="entry name" value="GlycoTrans_28_N"/>
</dbReference>
<feature type="domain" description="Glycosyltransferase family 28 N-terminal" evidence="11">
    <location>
        <begin position="1"/>
        <end position="135"/>
    </location>
</feature>
<name>A0A545TEI6_9GAMM</name>